<protein>
    <submittedName>
        <fullName evidence="1">Uncharacterized protein</fullName>
    </submittedName>
</protein>
<reference evidence="1 2" key="1">
    <citation type="submission" date="2019-02" db="EMBL/GenBank/DDBJ databases">
        <title>Genome sequencing of the rare red list fungi Antrodiella citrinella (Flaviporus citrinellus).</title>
        <authorList>
            <person name="Buettner E."/>
            <person name="Kellner H."/>
        </authorList>
    </citation>
    <scope>NUCLEOTIDE SEQUENCE [LARGE SCALE GENOMIC DNA]</scope>
    <source>
        <strain evidence="1 2">DSM 108506</strain>
    </source>
</reference>
<evidence type="ECO:0000313" key="1">
    <source>
        <dbReference type="EMBL" id="THH28216.1"/>
    </source>
</evidence>
<dbReference type="EMBL" id="SGPM01000193">
    <property type="protein sequence ID" value="THH28216.1"/>
    <property type="molecule type" value="Genomic_DNA"/>
</dbReference>
<accession>A0A4S4MQ51</accession>
<evidence type="ECO:0000313" key="2">
    <source>
        <dbReference type="Proteomes" id="UP000308730"/>
    </source>
</evidence>
<proteinExistence type="predicted"/>
<dbReference type="Proteomes" id="UP000308730">
    <property type="component" value="Unassembled WGS sequence"/>
</dbReference>
<gene>
    <name evidence="1" type="ORF">EUX98_g5966</name>
</gene>
<organism evidence="1 2">
    <name type="scientific">Antrodiella citrinella</name>
    <dbReference type="NCBI Taxonomy" id="2447956"/>
    <lineage>
        <taxon>Eukaryota</taxon>
        <taxon>Fungi</taxon>
        <taxon>Dikarya</taxon>
        <taxon>Basidiomycota</taxon>
        <taxon>Agaricomycotina</taxon>
        <taxon>Agaricomycetes</taxon>
        <taxon>Polyporales</taxon>
        <taxon>Steccherinaceae</taxon>
        <taxon>Antrodiella</taxon>
    </lineage>
</organism>
<name>A0A4S4MQ51_9APHY</name>
<comment type="caution">
    <text evidence="1">The sequence shown here is derived from an EMBL/GenBank/DDBJ whole genome shotgun (WGS) entry which is preliminary data.</text>
</comment>
<dbReference type="AlphaFoldDB" id="A0A4S4MQ51"/>
<sequence>MDGGGYHKHIADVTSGRTIEDEDADPSSEWVLGDSTIFRAQDIKTYLPVRFRHFTLELDKTAIVCMMSLGDDSIVLDCEPLEALDGEPGCIVLSF</sequence>
<keyword evidence="2" id="KW-1185">Reference proteome</keyword>